<evidence type="ECO:0000256" key="1">
    <source>
        <dbReference type="ARBA" id="ARBA00022679"/>
    </source>
</evidence>
<keyword evidence="6" id="KW-0511">Multifunctional enzyme</keyword>
<dbReference type="GO" id="GO:0008882">
    <property type="term" value="F:[glutamate-ammonia-ligase] adenylyltransferase activity"/>
    <property type="evidence" value="ECO:0007669"/>
    <property type="project" value="InterPro"/>
</dbReference>
<dbReference type="NCBIfam" id="NF008292">
    <property type="entry name" value="PRK11072.1"/>
    <property type="match status" value="1"/>
</dbReference>
<gene>
    <name evidence="9" type="ORF">LPB140_01800</name>
</gene>
<organism evidence="9 10">
    <name type="scientific">Sphingorhabdus lutea</name>
    <dbReference type="NCBI Taxonomy" id="1913578"/>
    <lineage>
        <taxon>Bacteria</taxon>
        <taxon>Pseudomonadati</taxon>
        <taxon>Pseudomonadota</taxon>
        <taxon>Alphaproteobacteria</taxon>
        <taxon>Sphingomonadales</taxon>
        <taxon>Sphingomonadaceae</taxon>
        <taxon>Sphingorhabdus</taxon>
    </lineage>
</organism>
<protein>
    <submittedName>
        <fullName evidence="9">Uncharacterized protein</fullName>
    </submittedName>
</protein>
<evidence type="ECO:0000256" key="5">
    <source>
        <dbReference type="ARBA" id="ARBA00022842"/>
    </source>
</evidence>
<dbReference type="Gene3D" id="1.20.120.1510">
    <property type="match status" value="1"/>
</dbReference>
<evidence type="ECO:0000313" key="10">
    <source>
        <dbReference type="Proteomes" id="UP000242561"/>
    </source>
</evidence>
<keyword evidence="5" id="KW-0460">Magnesium</keyword>
<sequence>MQDIENAIARSQQYSPFLRDIWGKFPEIDCQIADGKFDEAMASAYAIKGADIAETLRKQRSAIALITAIADLSGHWDVSKVTRALSDFADHAVDMAVGHAIAQHIGADYDAMENPCAGFAVIALGKHGGRELNYSSDIDPILLYDPETLPHREGEDVAKAAVRIGRRVVDILSARDGHGYVFRVDLRLRPTPEVTPIVLTVNAAISYYESSAVAWEQAAFIRARAAAGDVALGQYFLDAIKPFIWRRSIDFGQIQNIHSMIRQIRNHYKKGQEIGLGFDVKKGRGGIREVEFFAQAHQLIYGGRNGELRIADTSEALRRLSHFGHVDADISNDLIEGYAYLRQVEHRLQMVDDRQTHELPQHEAQLEQLVQLDGGADMHSWMEKLQQIVQNISSHYDILIEATAEENMADGAGQGKGNISIKEQLTAFDMDETACERRIARWQSDKIRCLRSASARKSFEQILPSLLHALAAAPDPKNALNRFDDIIDKLPSAVNFFHLLMARPDTMARLADILSYAPILADELTRNISLFDTLIDPNVAALPQSLAEMRQYFETQIIGDEYELILDQVRTHVSELRFAAGVQLLSGQQKSEHLAQIYSHIAEVATEILVDATRHIFEQSHGKIEGSDLIILALGRLGGQALTHASDLDLIFLFTGEHDAQSNGRRPLGATHYYNRLTQRIIGALTVQTSSGPLYEVDCRLRPSGNKGLLCATTESFDQYQHKEAWTFEHMAMMRARTIYGGDAARGQIGDILDGIHHIKRDEALIHADCIKMRRDMDEHKPASGPLDIKKMTGGLIDIEFMIHYLQLTRQCALSPNLSHALQILIKQGHLPENLYDAFTLQSGLLIYLRLFVPDLAEPSPPIQKFIASALGMENWDALIDQLQKSRQLVTQIWTEIFGQER</sequence>
<dbReference type="InterPro" id="IPR043519">
    <property type="entry name" value="NT_sf"/>
</dbReference>
<dbReference type="Pfam" id="PF03710">
    <property type="entry name" value="GlnE"/>
    <property type="match status" value="2"/>
</dbReference>
<keyword evidence="1" id="KW-0808">Transferase</keyword>
<dbReference type="InterPro" id="IPR023057">
    <property type="entry name" value="GlnE"/>
</dbReference>
<dbReference type="AlphaFoldDB" id="A0A1L3JE92"/>
<dbReference type="OrthoDB" id="9759366at2"/>
<dbReference type="Gene3D" id="1.20.120.330">
    <property type="entry name" value="Nucleotidyltransferases domain 2"/>
    <property type="match status" value="2"/>
</dbReference>
<dbReference type="SUPFAM" id="SSF81301">
    <property type="entry name" value="Nucleotidyltransferase"/>
    <property type="match status" value="2"/>
</dbReference>
<dbReference type="Pfam" id="PF08335">
    <property type="entry name" value="GlnD_UR_UTase"/>
    <property type="match status" value="1"/>
</dbReference>
<evidence type="ECO:0000256" key="6">
    <source>
        <dbReference type="ARBA" id="ARBA00023268"/>
    </source>
</evidence>
<keyword evidence="4" id="KW-0067">ATP-binding</keyword>
<dbReference type="KEGG" id="sphl:LPB140_01800"/>
<dbReference type="SUPFAM" id="SSF81593">
    <property type="entry name" value="Nucleotidyltransferase substrate binding subunit/domain"/>
    <property type="match status" value="2"/>
</dbReference>
<keyword evidence="3" id="KW-0547">Nucleotide-binding</keyword>
<keyword evidence="2" id="KW-0548">Nucleotidyltransferase</keyword>
<feature type="domain" description="Glutamate-ammonia ligase adenylyltransferase repeated" evidence="7">
    <location>
        <begin position="508"/>
        <end position="744"/>
    </location>
</feature>
<dbReference type="PANTHER" id="PTHR30621:SF0">
    <property type="entry name" value="BIFUNCTIONAL GLUTAMINE SYNTHETASE ADENYLYLTRANSFERASE_ADENYLYL-REMOVING ENZYME"/>
    <property type="match status" value="1"/>
</dbReference>
<dbReference type="NCBIfam" id="NF010706">
    <property type="entry name" value="PRK14108.1"/>
    <property type="match status" value="1"/>
</dbReference>
<dbReference type="STRING" id="1913578.LPB140_01800"/>
<feature type="domain" description="PII-uridylyltransferase/Glutamine-synthetase adenylyltransferase" evidence="8">
    <location>
        <begin position="260"/>
        <end position="400"/>
    </location>
</feature>
<evidence type="ECO:0000259" key="7">
    <source>
        <dbReference type="Pfam" id="PF03710"/>
    </source>
</evidence>
<name>A0A1L3JE92_9SPHN</name>
<accession>A0A1L3JE92</accession>
<dbReference type="GO" id="GO:0005524">
    <property type="term" value="F:ATP binding"/>
    <property type="evidence" value="ECO:0007669"/>
    <property type="project" value="UniProtKB-KW"/>
</dbReference>
<reference evidence="9 10" key="1">
    <citation type="submission" date="2016-11" db="EMBL/GenBank/DDBJ databases">
        <title>Sphingorhabdus sp. LPB0140, isolated from marine environment.</title>
        <authorList>
            <person name="Kim E."/>
            <person name="Yi H."/>
        </authorList>
    </citation>
    <scope>NUCLEOTIDE SEQUENCE [LARGE SCALE GENOMIC DNA]</scope>
    <source>
        <strain evidence="9 10">LPB0140</strain>
    </source>
</reference>
<dbReference type="EMBL" id="CP018154">
    <property type="protein sequence ID" value="APG63471.1"/>
    <property type="molecule type" value="Genomic_DNA"/>
</dbReference>
<evidence type="ECO:0000256" key="4">
    <source>
        <dbReference type="ARBA" id="ARBA00022840"/>
    </source>
</evidence>
<dbReference type="CDD" id="cd05401">
    <property type="entry name" value="NT_GlnE_GlnD_like"/>
    <property type="match status" value="2"/>
</dbReference>
<evidence type="ECO:0000256" key="2">
    <source>
        <dbReference type="ARBA" id="ARBA00022695"/>
    </source>
</evidence>
<evidence type="ECO:0000256" key="3">
    <source>
        <dbReference type="ARBA" id="ARBA00022741"/>
    </source>
</evidence>
<dbReference type="GO" id="GO:0005829">
    <property type="term" value="C:cytosol"/>
    <property type="evidence" value="ECO:0007669"/>
    <property type="project" value="TreeGrafter"/>
</dbReference>
<evidence type="ECO:0000313" key="9">
    <source>
        <dbReference type="EMBL" id="APG63471.1"/>
    </source>
</evidence>
<feature type="domain" description="Glutamate-ammonia ligase adenylyltransferase repeated" evidence="7">
    <location>
        <begin position="47"/>
        <end position="237"/>
    </location>
</feature>
<evidence type="ECO:0000259" key="8">
    <source>
        <dbReference type="Pfam" id="PF08335"/>
    </source>
</evidence>
<dbReference type="PANTHER" id="PTHR30621">
    <property type="entry name" value="GLUTAMINE SYNTHETASE ADENYLYLTRANSFERASE"/>
    <property type="match status" value="1"/>
</dbReference>
<keyword evidence="10" id="KW-1185">Reference proteome</keyword>
<proteinExistence type="predicted"/>
<dbReference type="InterPro" id="IPR005190">
    <property type="entry name" value="GlnE_rpt_dom"/>
</dbReference>
<dbReference type="Proteomes" id="UP000242561">
    <property type="component" value="Chromosome"/>
</dbReference>
<dbReference type="Gene3D" id="3.30.460.10">
    <property type="entry name" value="Beta Polymerase, domain 2"/>
    <property type="match status" value="2"/>
</dbReference>
<dbReference type="InterPro" id="IPR013546">
    <property type="entry name" value="PII_UdlTrfase/GS_AdlTrfase"/>
</dbReference>
<dbReference type="GO" id="GO:0000820">
    <property type="term" value="P:regulation of glutamine family amino acid metabolic process"/>
    <property type="evidence" value="ECO:0007669"/>
    <property type="project" value="TreeGrafter"/>
</dbReference>